<dbReference type="SUPFAM" id="SSF55073">
    <property type="entry name" value="Nucleotide cyclase"/>
    <property type="match status" value="1"/>
</dbReference>
<keyword evidence="4" id="KW-1185">Reference proteome</keyword>
<keyword evidence="1" id="KW-0472">Membrane</keyword>
<dbReference type="PROSITE" id="PS50125">
    <property type="entry name" value="GUANYLATE_CYCLASE_2"/>
    <property type="match status" value="1"/>
</dbReference>
<accession>A0A6L6U8L6</accession>
<feature type="transmembrane region" description="Helical" evidence="1">
    <location>
        <begin position="95"/>
        <end position="119"/>
    </location>
</feature>
<feature type="domain" description="Guanylate cyclase" evidence="2">
    <location>
        <begin position="187"/>
        <end position="317"/>
    </location>
</feature>
<dbReference type="GO" id="GO:0035556">
    <property type="term" value="P:intracellular signal transduction"/>
    <property type="evidence" value="ECO:0007669"/>
    <property type="project" value="InterPro"/>
</dbReference>
<dbReference type="AlphaFoldDB" id="A0A6L6U8L6"/>
<dbReference type="PANTHER" id="PTHR43081:SF1">
    <property type="entry name" value="ADENYLATE CYCLASE, TERMINAL-DIFFERENTIATION SPECIFIC"/>
    <property type="match status" value="1"/>
</dbReference>
<dbReference type="PANTHER" id="PTHR43081">
    <property type="entry name" value="ADENYLATE CYCLASE, TERMINAL-DIFFERENTIATION SPECIFIC-RELATED"/>
    <property type="match status" value="1"/>
</dbReference>
<sequence length="372" mass="42090">MSVSRKIDKRVRPVFIKQGIILSFFWGLFGMLYIYIRYIGQTSEIRDTFPYVLPLNSSGLLLVGFSTGFLIGLFLALINVYSGHYLSKLSVWQGIIFNLAMVFVVSLFCIGSILLIALLLKGFEFTTVWSITISVILSHHLLSIFAFMLPLGALFNLAREISLRLGPNHFWKILSGSYRKPIEENRVFLFVDLASSTSIAEHLSHIRYSELIQDCFEELSLIALEFNGSIYQFVGDEAVITWSLEKDQKARNKAVKLFFAFRKALENNTCYFSEKYNVQPVFRGAVHSGMVTIAEIGVFKKEIAYHGDVLNTTARLMQISKENNNKLAMTTIVMNGLPECSKSEFLGEYVLRGKNSKVTVYLLKESSEAAPQ</sequence>
<evidence type="ECO:0000256" key="1">
    <source>
        <dbReference type="SAM" id="Phobius"/>
    </source>
</evidence>
<feature type="transmembrane region" description="Helical" evidence="1">
    <location>
        <begin position="60"/>
        <end position="83"/>
    </location>
</feature>
<evidence type="ECO:0000259" key="2">
    <source>
        <dbReference type="PROSITE" id="PS50125"/>
    </source>
</evidence>
<gene>
    <name evidence="3" type="ORF">GN138_09330</name>
</gene>
<dbReference type="Gene3D" id="3.30.70.1230">
    <property type="entry name" value="Nucleotide cyclase"/>
    <property type="match status" value="1"/>
</dbReference>
<dbReference type="InterPro" id="IPR050697">
    <property type="entry name" value="Adenylyl/Guanylyl_Cyclase_3/4"/>
</dbReference>
<keyword evidence="1" id="KW-1133">Transmembrane helix</keyword>
<reference evidence="3 4" key="1">
    <citation type="submission" date="2019-12" db="EMBL/GenBank/DDBJ databases">
        <authorList>
            <person name="Li J."/>
        </authorList>
    </citation>
    <scope>NUCLEOTIDE SEQUENCE [LARGE SCALE GENOMIC DNA]</scope>
    <source>
        <strain evidence="3 4">HL2-2</strain>
    </source>
</reference>
<proteinExistence type="predicted"/>
<evidence type="ECO:0000313" key="4">
    <source>
        <dbReference type="Proteomes" id="UP000478208"/>
    </source>
</evidence>
<feature type="transmembrane region" description="Helical" evidence="1">
    <location>
        <begin position="20"/>
        <end position="40"/>
    </location>
</feature>
<dbReference type="InterPro" id="IPR029787">
    <property type="entry name" value="Nucleotide_cyclase"/>
</dbReference>
<feature type="transmembrane region" description="Helical" evidence="1">
    <location>
        <begin position="131"/>
        <end position="155"/>
    </location>
</feature>
<organism evidence="3 4">
    <name type="scientific">Winogradskyella endarachnes</name>
    <dbReference type="NCBI Taxonomy" id="2681965"/>
    <lineage>
        <taxon>Bacteria</taxon>
        <taxon>Pseudomonadati</taxon>
        <taxon>Bacteroidota</taxon>
        <taxon>Flavobacteriia</taxon>
        <taxon>Flavobacteriales</taxon>
        <taxon>Flavobacteriaceae</taxon>
        <taxon>Winogradskyella</taxon>
    </lineage>
</organism>
<protein>
    <recommendedName>
        <fullName evidence="2">Guanylate cyclase domain-containing protein</fullName>
    </recommendedName>
</protein>
<dbReference type="Proteomes" id="UP000478208">
    <property type="component" value="Unassembled WGS sequence"/>
</dbReference>
<keyword evidence="1" id="KW-0812">Transmembrane</keyword>
<dbReference type="RefSeq" id="WP_157363533.1">
    <property type="nucleotide sequence ID" value="NZ_WOWS01000003.1"/>
</dbReference>
<comment type="caution">
    <text evidence="3">The sequence shown here is derived from an EMBL/GenBank/DDBJ whole genome shotgun (WGS) entry which is preliminary data.</text>
</comment>
<dbReference type="CDD" id="cd07302">
    <property type="entry name" value="CHD"/>
    <property type="match status" value="1"/>
</dbReference>
<dbReference type="InterPro" id="IPR001054">
    <property type="entry name" value="A/G_cyclase"/>
</dbReference>
<dbReference type="Pfam" id="PF00211">
    <property type="entry name" value="Guanylate_cyc"/>
    <property type="match status" value="1"/>
</dbReference>
<evidence type="ECO:0000313" key="3">
    <source>
        <dbReference type="EMBL" id="MUU78645.1"/>
    </source>
</evidence>
<dbReference type="GO" id="GO:0009190">
    <property type="term" value="P:cyclic nucleotide biosynthetic process"/>
    <property type="evidence" value="ECO:0007669"/>
    <property type="project" value="InterPro"/>
</dbReference>
<dbReference type="EMBL" id="WOWS01000003">
    <property type="protein sequence ID" value="MUU78645.1"/>
    <property type="molecule type" value="Genomic_DNA"/>
</dbReference>
<dbReference type="GO" id="GO:0004016">
    <property type="term" value="F:adenylate cyclase activity"/>
    <property type="evidence" value="ECO:0007669"/>
    <property type="project" value="UniProtKB-ARBA"/>
</dbReference>
<name>A0A6L6U8L6_9FLAO</name>